<name>A0A2S5CT98_9GAMM</name>
<dbReference type="Proteomes" id="UP000237423">
    <property type="component" value="Unassembled WGS sequence"/>
</dbReference>
<dbReference type="RefSeq" id="WP_249027976.1">
    <property type="nucleotide sequence ID" value="NZ_JAGVVN010000001.1"/>
</dbReference>
<dbReference type="InterPro" id="IPR025455">
    <property type="entry name" value="DUF4276"/>
</dbReference>
<reference evidence="1 2" key="1">
    <citation type="submission" date="2017-11" db="EMBL/GenBank/DDBJ databases">
        <title>Draft Genome Sequence of Methylobacter psychrotolerans Sph1T, an Obligate Methanotroph from Low-Temperature Environments.</title>
        <authorList>
            <person name="Oshkin I.Y."/>
            <person name="Miroshnikov K."/>
            <person name="Belova S.E."/>
            <person name="Korzhenkov A."/>
            <person name="Toshchakov S.V."/>
            <person name="Dedysh S.N."/>
        </authorList>
    </citation>
    <scope>NUCLEOTIDE SEQUENCE [LARGE SCALE GENOMIC DNA]</scope>
    <source>
        <strain evidence="1 2">Sph1</strain>
    </source>
</reference>
<dbReference type="Pfam" id="PF14103">
    <property type="entry name" value="DUF4276"/>
    <property type="match status" value="1"/>
</dbReference>
<evidence type="ECO:0008006" key="3">
    <source>
        <dbReference type="Google" id="ProtNLM"/>
    </source>
</evidence>
<proteinExistence type="predicted"/>
<sequence length="233" mass="26275">MSWVGGLKMVEVIVFAEGQSEEAFIKHIVAPTLRPAQIYLKPQLLPTSKGAEGGAVSFERLKFNARNTLRQHPQAVLTTFLDLYGLAGDFPMFHEAKRVGDVYGRLDIMEQALAAAISNHVGCRPERFIAYIQPHELEGLWFSDVGALVRTEPDWQKHLASLQKVRACFTSPEHINDGYDTKPSRRLEDILKPAYKKTRHAPLIAGHVTLATIEQECRHFKHWLDQLRGLAQA</sequence>
<comment type="caution">
    <text evidence="1">The sequence shown here is derived from an EMBL/GenBank/DDBJ whole genome shotgun (WGS) entry which is preliminary data.</text>
</comment>
<dbReference type="EMBL" id="PGFZ01000001">
    <property type="protein sequence ID" value="POZ54050.1"/>
    <property type="molecule type" value="Genomic_DNA"/>
</dbReference>
<protein>
    <recommendedName>
        <fullName evidence="3">DUF4276 domain-containing protein</fullName>
    </recommendedName>
</protein>
<organism evidence="1 2">
    <name type="scientific">Methylovulum psychrotolerans</name>
    <dbReference type="NCBI Taxonomy" id="1704499"/>
    <lineage>
        <taxon>Bacteria</taxon>
        <taxon>Pseudomonadati</taxon>
        <taxon>Pseudomonadota</taxon>
        <taxon>Gammaproteobacteria</taxon>
        <taxon>Methylococcales</taxon>
        <taxon>Methylococcaceae</taxon>
        <taxon>Methylovulum</taxon>
    </lineage>
</organism>
<gene>
    <name evidence="1" type="ORF">AADEFJLK_01093</name>
</gene>
<evidence type="ECO:0000313" key="1">
    <source>
        <dbReference type="EMBL" id="POZ54050.1"/>
    </source>
</evidence>
<dbReference type="AlphaFoldDB" id="A0A2S5CT98"/>
<evidence type="ECO:0000313" key="2">
    <source>
        <dbReference type="Proteomes" id="UP000237423"/>
    </source>
</evidence>
<accession>A0A2S5CT98</accession>